<keyword evidence="3" id="KW-1185">Reference proteome</keyword>
<gene>
    <name evidence="2" type="ORF">VKT23_011355</name>
</gene>
<protein>
    <recommendedName>
        <fullName evidence="1">Xaa-Pro dipeptidyl-peptidase-like domain-containing protein</fullName>
    </recommendedName>
</protein>
<evidence type="ECO:0000259" key="1">
    <source>
        <dbReference type="Pfam" id="PF02129"/>
    </source>
</evidence>
<organism evidence="2 3">
    <name type="scientific">Marasmiellus scandens</name>
    <dbReference type="NCBI Taxonomy" id="2682957"/>
    <lineage>
        <taxon>Eukaryota</taxon>
        <taxon>Fungi</taxon>
        <taxon>Dikarya</taxon>
        <taxon>Basidiomycota</taxon>
        <taxon>Agaricomycotina</taxon>
        <taxon>Agaricomycetes</taxon>
        <taxon>Agaricomycetidae</taxon>
        <taxon>Agaricales</taxon>
        <taxon>Marasmiineae</taxon>
        <taxon>Omphalotaceae</taxon>
        <taxon>Marasmiellus</taxon>
    </lineage>
</organism>
<reference evidence="2 3" key="1">
    <citation type="submission" date="2024-01" db="EMBL/GenBank/DDBJ databases">
        <title>A draft genome for the cacao thread blight pathogen Marasmiellus scandens.</title>
        <authorList>
            <person name="Baruah I.K."/>
            <person name="Leung J."/>
            <person name="Bukari Y."/>
            <person name="Amoako-Attah I."/>
            <person name="Meinhardt L.W."/>
            <person name="Bailey B.A."/>
            <person name="Cohen S.P."/>
        </authorList>
    </citation>
    <scope>NUCLEOTIDE SEQUENCE [LARGE SCALE GENOMIC DNA]</scope>
    <source>
        <strain evidence="2 3">GH-19</strain>
    </source>
</reference>
<dbReference type="InterPro" id="IPR000383">
    <property type="entry name" value="Xaa-Pro-like_dom"/>
</dbReference>
<dbReference type="Gene3D" id="3.40.50.1820">
    <property type="entry name" value="alpha/beta hydrolase"/>
    <property type="match status" value="1"/>
</dbReference>
<dbReference type="Pfam" id="PF02129">
    <property type="entry name" value="Peptidase_S15"/>
    <property type="match status" value="1"/>
</dbReference>
<accession>A0ABR1JCL8</accession>
<comment type="caution">
    <text evidence="2">The sequence shown here is derived from an EMBL/GenBank/DDBJ whole genome shotgun (WGS) entry which is preliminary data.</text>
</comment>
<dbReference type="SUPFAM" id="SSF53474">
    <property type="entry name" value="alpha/beta-Hydrolases"/>
    <property type="match status" value="1"/>
</dbReference>
<evidence type="ECO:0000313" key="2">
    <source>
        <dbReference type="EMBL" id="KAK7454603.1"/>
    </source>
</evidence>
<proteinExistence type="predicted"/>
<dbReference type="PANTHER" id="PTHR42103">
    <property type="entry name" value="ALPHA/BETA-HYDROLASES SUPERFAMILY PROTEIN"/>
    <property type="match status" value="1"/>
</dbReference>
<evidence type="ECO:0000313" key="3">
    <source>
        <dbReference type="Proteomes" id="UP001498398"/>
    </source>
</evidence>
<dbReference type="Proteomes" id="UP001498398">
    <property type="component" value="Unassembled WGS sequence"/>
</dbReference>
<sequence length="227" mass="25167">MTLQIKLSNVILRAQHFPPPQQHITGNKLAILLHPWSYLGGRMNDPVLNSLIEPLHSKNYHVLRYNSRGVGGSSGWPSLTGLAEGKDLEEVIHWAVSGNLNIPDITGVVIIGYSHGSLIASSCPPNIAALKISHVLISYPLGPRGWLTMFHSSTYATCLKDLTSHPESNVLIIHGDQDEFTSKIAYEKWVLDIRSPHTRVIQVPGGSHFWRGTDGDRLMDEIQTWLS</sequence>
<dbReference type="PANTHER" id="PTHR42103:SF2">
    <property type="entry name" value="AB HYDROLASE-1 DOMAIN-CONTAINING PROTEIN"/>
    <property type="match status" value="1"/>
</dbReference>
<feature type="domain" description="Xaa-Pro dipeptidyl-peptidase-like" evidence="1">
    <location>
        <begin position="12"/>
        <end position="114"/>
    </location>
</feature>
<name>A0ABR1JCL8_9AGAR</name>
<dbReference type="InterPro" id="IPR029058">
    <property type="entry name" value="AB_hydrolase_fold"/>
</dbReference>
<dbReference type="EMBL" id="JBANRG010000024">
    <property type="protein sequence ID" value="KAK7454603.1"/>
    <property type="molecule type" value="Genomic_DNA"/>
</dbReference>